<dbReference type="GO" id="GO:0051301">
    <property type="term" value="P:cell division"/>
    <property type="evidence" value="ECO:0007669"/>
    <property type="project" value="UniProtKB-KW"/>
</dbReference>
<evidence type="ECO:0000256" key="3">
    <source>
        <dbReference type="ARBA" id="ARBA00004752"/>
    </source>
</evidence>
<feature type="binding site" evidence="17">
    <location>
        <begin position="114"/>
        <end position="120"/>
    </location>
    <ligand>
        <name>ATP</name>
        <dbReference type="ChEBI" id="CHEBI:30616"/>
    </ligand>
</feature>
<comment type="catalytic activity">
    <reaction evidence="16 17 18">
        <text>UDP-N-acetyl-alpha-D-muramoyl-L-alanine + D-glutamate + ATP = UDP-N-acetyl-alpha-D-muramoyl-L-alanyl-D-glutamate + ADP + phosphate + H(+)</text>
        <dbReference type="Rhea" id="RHEA:16429"/>
        <dbReference type="ChEBI" id="CHEBI:15378"/>
        <dbReference type="ChEBI" id="CHEBI:29986"/>
        <dbReference type="ChEBI" id="CHEBI:30616"/>
        <dbReference type="ChEBI" id="CHEBI:43474"/>
        <dbReference type="ChEBI" id="CHEBI:83898"/>
        <dbReference type="ChEBI" id="CHEBI:83900"/>
        <dbReference type="ChEBI" id="CHEBI:456216"/>
        <dbReference type="EC" id="6.3.2.9"/>
    </reaction>
</comment>
<dbReference type="InterPro" id="IPR005762">
    <property type="entry name" value="MurD"/>
</dbReference>
<evidence type="ECO:0000256" key="1">
    <source>
        <dbReference type="ARBA" id="ARBA00002734"/>
    </source>
</evidence>
<dbReference type="EC" id="6.3.2.9" evidence="5 17"/>
<dbReference type="NCBIfam" id="TIGR01087">
    <property type="entry name" value="murD"/>
    <property type="match status" value="1"/>
</dbReference>
<dbReference type="Gene3D" id="3.90.190.20">
    <property type="entry name" value="Mur ligase, C-terminal domain"/>
    <property type="match status" value="1"/>
</dbReference>
<keyword evidence="10 17" id="KW-0067">ATP-binding</keyword>
<dbReference type="SUPFAM" id="SSF51984">
    <property type="entry name" value="MurCD N-terminal domain"/>
    <property type="match status" value="1"/>
</dbReference>
<dbReference type="Pfam" id="PF21799">
    <property type="entry name" value="MurD-like_N"/>
    <property type="match status" value="1"/>
</dbReference>
<dbReference type="SUPFAM" id="SSF53244">
    <property type="entry name" value="MurD-like peptide ligases, peptide-binding domain"/>
    <property type="match status" value="1"/>
</dbReference>
<sequence>MDWNRRYLVVGMARSGVSAALALWNKGAEVYVNDRRTEEAFGGELDSLRKDGIHFALGQEPMDLLPRVDALVISPGVPIDAPFVIRAKELGLEVLGELELGYLLCKASVMALTGTNGKTTTVSLLGDILKRAGLKAPVVGNVGTPITQEAPGLTGEDWAVVEVSSFQLESIHAFHPKVAAILNVTEDHLNRHGDMATYIRMKARIFENQGPEDALILNADDPAVLEMAKRTAAKIYLFSRTHFVEQGAYVKDGRIVFRRDGREEDILAAGEVFIPGPHNLENALAAVAMAKAVGIGSEAIAGGLREFRGVEHRIEFVREVKGVRYINDSKGTNVDSSIKAVQTMDRPTVIIAGGYDKKTDFTPFIESFRGRPIKAMVTLGATAEQLMDTAKRLGYEPAVRAESLEDALRKAAEMAGPGENVLLSPACASFDMFTSYEERGEIFKFLVGQLKE</sequence>
<evidence type="ECO:0000256" key="14">
    <source>
        <dbReference type="ARBA" id="ARBA00030398"/>
    </source>
</evidence>
<gene>
    <name evidence="17" type="primary">murD</name>
    <name evidence="21" type="ORF">H8696_03220</name>
</gene>
<dbReference type="InterPro" id="IPR036615">
    <property type="entry name" value="Mur_ligase_C_dom_sf"/>
</dbReference>
<dbReference type="GO" id="GO:0005524">
    <property type="term" value="F:ATP binding"/>
    <property type="evidence" value="ECO:0007669"/>
    <property type="project" value="UniProtKB-UniRule"/>
</dbReference>
<evidence type="ECO:0000313" key="22">
    <source>
        <dbReference type="Proteomes" id="UP000623172"/>
    </source>
</evidence>
<dbReference type="PANTHER" id="PTHR43692">
    <property type="entry name" value="UDP-N-ACETYLMURAMOYLALANINE--D-GLUTAMATE LIGASE"/>
    <property type="match status" value="1"/>
</dbReference>
<feature type="domain" description="Mur ligase central" evidence="20">
    <location>
        <begin position="113"/>
        <end position="290"/>
    </location>
</feature>
<keyword evidence="11 17" id="KW-0133">Cell shape</keyword>
<evidence type="ECO:0000259" key="20">
    <source>
        <dbReference type="Pfam" id="PF08245"/>
    </source>
</evidence>
<dbReference type="GO" id="GO:0008764">
    <property type="term" value="F:UDP-N-acetylmuramoylalanine-D-glutamate ligase activity"/>
    <property type="evidence" value="ECO:0007669"/>
    <property type="project" value="UniProtKB-UniRule"/>
</dbReference>
<comment type="pathway">
    <text evidence="3 17 18">Cell wall biogenesis; peptidoglycan biosynthesis.</text>
</comment>
<evidence type="ECO:0000256" key="4">
    <source>
        <dbReference type="ARBA" id="ARBA00010416"/>
    </source>
</evidence>
<accession>A0A926D3G5</accession>
<dbReference type="Gene3D" id="3.40.50.720">
    <property type="entry name" value="NAD(P)-binding Rossmann-like Domain"/>
    <property type="match status" value="1"/>
</dbReference>
<evidence type="ECO:0000256" key="7">
    <source>
        <dbReference type="ARBA" id="ARBA00022490"/>
    </source>
</evidence>
<evidence type="ECO:0000256" key="18">
    <source>
        <dbReference type="RuleBase" id="RU003664"/>
    </source>
</evidence>
<evidence type="ECO:0000256" key="2">
    <source>
        <dbReference type="ARBA" id="ARBA00004496"/>
    </source>
</evidence>
<evidence type="ECO:0000259" key="19">
    <source>
        <dbReference type="Pfam" id="PF02875"/>
    </source>
</evidence>
<evidence type="ECO:0000256" key="8">
    <source>
        <dbReference type="ARBA" id="ARBA00022598"/>
    </source>
</evidence>
<comment type="similarity">
    <text evidence="4 17">Belongs to the MurCDEF family.</text>
</comment>
<keyword evidence="17 18" id="KW-0131">Cell cycle</keyword>
<evidence type="ECO:0000313" key="21">
    <source>
        <dbReference type="EMBL" id="MBC8530851.1"/>
    </source>
</evidence>
<reference evidence="21" key="1">
    <citation type="submission" date="2020-08" db="EMBL/GenBank/DDBJ databases">
        <title>Genome public.</title>
        <authorList>
            <person name="Liu C."/>
            <person name="Sun Q."/>
        </authorList>
    </citation>
    <scope>NUCLEOTIDE SEQUENCE</scope>
    <source>
        <strain evidence="21">NSJ-53</strain>
    </source>
</reference>
<organism evidence="21 22">
    <name type="scientific">Gehongia tenuis</name>
    <dbReference type="NCBI Taxonomy" id="2763655"/>
    <lineage>
        <taxon>Bacteria</taxon>
        <taxon>Bacillati</taxon>
        <taxon>Bacillota</taxon>
        <taxon>Clostridia</taxon>
        <taxon>Christensenellales</taxon>
        <taxon>Christensenellaceae</taxon>
        <taxon>Gehongia</taxon>
    </lineage>
</organism>
<keyword evidence="22" id="KW-1185">Reference proteome</keyword>
<dbReference type="EMBL" id="JACRSR010000001">
    <property type="protein sequence ID" value="MBC8530851.1"/>
    <property type="molecule type" value="Genomic_DNA"/>
</dbReference>
<proteinExistence type="inferred from homology"/>
<keyword evidence="8 17" id="KW-0436">Ligase</keyword>
<keyword evidence="12 17" id="KW-0573">Peptidoglycan synthesis</keyword>
<dbReference type="InterPro" id="IPR013221">
    <property type="entry name" value="Mur_ligase_cen"/>
</dbReference>
<dbReference type="PANTHER" id="PTHR43692:SF1">
    <property type="entry name" value="UDP-N-ACETYLMURAMOYLALANINE--D-GLUTAMATE LIGASE"/>
    <property type="match status" value="1"/>
</dbReference>
<evidence type="ECO:0000256" key="13">
    <source>
        <dbReference type="ARBA" id="ARBA00023316"/>
    </source>
</evidence>
<dbReference type="GO" id="GO:0005737">
    <property type="term" value="C:cytoplasm"/>
    <property type="evidence" value="ECO:0007669"/>
    <property type="project" value="UniProtKB-SubCell"/>
</dbReference>
<evidence type="ECO:0000256" key="9">
    <source>
        <dbReference type="ARBA" id="ARBA00022741"/>
    </source>
</evidence>
<evidence type="ECO:0000256" key="16">
    <source>
        <dbReference type="ARBA" id="ARBA00047632"/>
    </source>
</evidence>
<dbReference type="GO" id="GO:0009252">
    <property type="term" value="P:peptidoglycan biosynthetic process"/>
    <property type="evidence" value="ECO:0007669"/>
    <property type="project" value="UniProtKB-UniRule"/>
</dbReference>
<evidence type="ECO:0000256" key="5">
    <source>
        <dbReference type="ARBA" id="ARBA00012212"/>
    </source>
</evidence>
<dbReference type="Pfam" id="PF08245">
    <property type="entry name" value="Mur_ligase_M"/>
    <property type="match status" value="1"/>
</dbReference>
<evidence type="ECO:0000256" key="10">
    <source>
        <dbReference type="ARBA" id="ARBA00022840"/>
    </source>
</evidence>
<keyword evidence="13 17" id="KW-0961">Cell wall biogenesis/degradation</keyword>
<evidence type="ECO:0000256" key="11">
    <source>
        <dbReference type="ARBA" id="ARBA00022960"/>
    </source>
</evidence>
<name>A0A926D3G5_9FIRM</name>
<dbReference type="HAMAP" id="MF_00639">
    <property type="entry name" value="MurD"/>
    <property type="match status" value="1"/>
</dbReference>
<evidence type="ECO:0000256" key="6">
    <source>
        <dbReference type="ARBA" id="ARBA00015655"/>
    </source>
</evidence>
<protein>
    <recommendedName>
        <fullName evidence="6 17">UDP-N-acetylmuramoylalanine--D-glutamate ligase</fullName>
        <ecNumber evidence="5 17">6.3.2.9</ecNumber>
    </recommendedName>
    <alternativeName>
        <fullName evidence="15 17">D-glutamic acid-adding enzyme</fullName>
    </alternativeName>
    <alternativeName>
        <fullName evidence="14 17">UDP-N-acetylmuramoyl-L-alanyl-D-glutamate synthetase</fullName>
    </alternativeName>
</protein>
<comment type="subcellular location">
    <subcellularLocation>
        <location evidence="2 17 18">Cytoplasm</location>
    </subcellularLocation>
</comment>
<evidence type="ECO:0000256" key="15">
    <source>
        <dbReference type="ARBA" id="ARBA00032324"/>
    </source>
</evidence>
<keyword evidence="17 18" id="KW-0132">Cell division</keyword>
<dbReference type="InterPro" id="IPR036565">
    <property type="entry name" value="Mur-like_cat_sf"/>
</dbReference>
<feature type="domain" description="Mur ligase C-terminal" evidence="19">
    <location>
        <begin position="312"/>
        <end position="427"/>
    </location>
</feature>
<evidence type="ECO:0000256" key="17">
    <source>
        <dbReference type="HAMAP-Rule" id="MF_00639"/>
    </source>
</evidence>
<dbReference type="RefSeq" id="WP_249314875.1">
    <property type="nucleotide sequence ID" value="NZ_JACRSR010000001.1"/>
</dbReference>
<comment type="function">
    <text evidence="1 17 18">Cell wall formation. Catalyzes the addition of glutamate to the nucleotide precursor UDP-N-acetylmuramoyl-L-alanine (UMA).</text>
</comment>
<dbReference type="Gene3D" id="3.40.1190.10">
    <property type="entry name" value="Mur-like, catalytic domain"/>
    <property type="match status" value="1"/>
</dbReference>
<dbReference type="Proteomes" id="UP000623172">
    <property type="component" value="Unassembled WGS sequence"/>
</dbReference>
<evidence type="ECO:0000256" key="12">
    <source>
        <dbReference type="ARBA" id="ARBA00022984"/>
    </source>
</evidence>
<dbReference type="GO" id="GO:0008360">
    <property type="term" value="P:regulation of cell shape"/>
    <property type="evidence" value="ECO:0007669"/>
    <property type="project" value="UniProtKB-KW"/>
</dbReference>
<keyword evidence="7 17" id="KW-0963">Cytoplasm</keyword>
<dbReference type="InterPro" id="IPR004101">
    <property type="entry name" value="Mur_ligase_C"/>
</dbReference>
<dbReference type="SUPFAM" id="SSF53623">
    <property type="entry name" value="MurD-like peptide ligases, catalytic domain"/>
    <property type="match status" value="1"/>
</dbReference>
<dbReference type="GO" id="GO:0071555">
    <property type="term" value="P:cell wall organization"/>
    <property type="evidence" value="ECO:0007669"/>
    <property type="project" value="UniProtKB-KW"/>
</dbReference>
<dbReference type="Pfam" id="PF02875">
    <property type="entry name" value="Mur_ligase_C"/>
    <property type="match status" value="1"/>
</dbReference>
<comment type="caution">
    <text evidence="21">The sequence shown here is derived from an EMBL/GenBank/DDBJ whole genome shotgun (WGS) entry which is preliminary data.</text>
</comment>
<dbReference type="AlphaFoldDB" id="A0A926D3G5"/>
<keyword evidence="9 17" id="KW-0547">Nucleotide-binding</keyword>